<evidence type="ECO:0000256" key="6">
    <source>
        <dbReference type="ARBA" id="ARBA00022989"/>
    </source>
</evidence>
<evidence type="ECO:0000259" key="10">
    <source>
        <dbReference type="Pfam" id="PF04290"/>
    </source>
</evidence>
<evidence type="ECO:0000256" key="7">
    <source>
        <dbReference type="ARBA" id="ARBA00023136"/>
    </source>
</evidence>
<comment type="function">
    <text evidence="9">Part of the tripartite ATP-independent periplasmic (TRAP) transport system.</text>
</comment>
<gene>
    <name evidence="11" type="ORF">BN961_01544</name>
</gene>
<keyword evidence="7 9" id="KW-0472">Membrane</keyword>
<dbReference type="PANTHER" id="PTHR35011">
    <property type="entry name" value="2,3-DIKETO-L-GULONATE TRAP TRANSPORTER SMALL PERMEASE PROTEIN YIAM"/>
    <property type="match status" value="1"/>
</dbReference>
<evidence type="ECO:0000313" key="11">
    <source>
        <dbReference type="EMBL" id="CEG08132.1"/>
    </source>
</evidence>
<evidence type="ECO:0000256" key="4">
    <source>
        <dbReference type="ARBA" id="ARBA00022519"/>
    </source>
</evidence>
<sequence>MLDSYIRAVTFLSRVTGVIAALMIGAAVLVICDLVVERYVLNLNTIWQIDMVTYLIVAATFIGSGYVLLTRGHVNVDLVPLHVSPRTRYWLAVSTGSLALGFVLILFILTTMYWHEAWVQDWHSDTVWRAPLWAPYFAMPIGLGILLLQYIADLLSVITHRSPPFGMAAKEDAEDVARALAREALGETP</sequence>
<keyword evidence="5 9" id="KW-0812">Transmembrane</keyword>
<evidence type="ECO:0000256" key="8">
    <source>
        <dbReference type="ARBA" id="ARBA00038436"/>
    </source>
</evidence>
<feature type="transmembrane region" description="Helical" evidence="9">
    <location>
        <begin position="133"/>
        <end position="152"/>
    </location>
</feature>
<keyword evidence="6 9" id="KW-1133">Transmembrane helix</keyword>
<evidence type="ECO:0000256" key="5">
    <source>
        <dbReference type="ARBA" id="ARBA00022692"/>
    </source>
</evidence>
<dbReference type="EMBL" id="CCAZ020000001">
    <property type="protein sequence ID" value="CEG08132.1"/>
    <property type="molecule type" value="Genomic_DNA"/>
</dbReference>
<accession>A0A090MPE1</accession>
<comment type="similarity">
    <text evidence="8 9">Belongs to the TRAP transporter small permease family.</text>
</comment>
<dbReference type="AlphaFoldDB" id="A0A090MPE1"/>
<feature type="transmembrane region" description="Helical" evidence="9">
    <location>
        <begin position="12"/>
        <end position="31"/>
    </location>
</feature>
<evidence type="ECO:0000256" key="2">
    <source>
        <dbReference type="ARBA" id="ARBA00022448"/>
    </source>
</evidence>
<evidence type="ECO:0000256" key="1">
    <source>
        <dbReference type="ARBA" id="ARBA00004429"/>
    </source>
</evidence>
<evidence type="ECO:0000256" key="9">
    <source>
        <dbReference type="RuleBase" id="RU369079"/>
    </source>
</evidence>
<dbReference type="Proteomes" id="UP000035762">
    <property type="component" value="Unassembled WGS sequence"/>
</dbReference>
<comment type="subcellular location">
    <subcellularLocation>
        <location evidence="1 9">Cell inner membrane</location>
        <topology evidence="1 9">Multi-pass membrane protein</topology>
    </subcellularLocation>
</comment>
<dbReference type="GO" id="GO:0015740">
    <property type="term" value="P:C4-dicarboxylate transport"/>
    <property type="evidence" value="ECO:0007669"/>
    <property type="project" value="TreeGrafter"/>
</dbReference>
<dbReference type="GO" id="GO:0005886">
    <property type="term" value="C:plasma membrane"/>
    <property type="evidence" value="ECO:0007669"/>
    <property type="project" value="UniProtKB-SubCell"/>
</dbReference>
<keyword evidence="4 9" id="KW-0997">Cell inner membrane</keyword>
<name>A0A090MPE1_AFIFE</name>
<organism evidence="11 12">
    <name type="scientific">Afipia felis</name>
    <name type="common">Cat scratch disease bacillus</name>
    <dbReference type="NCBI Taxonomy" id="1035"/>
    <lineage>
        <taxon>Bacteria</taxon>
        <taxon>Pseudomonadati</taxon>
        <taxon>Pseudomonadota</taxon>
        <taxon>Alphaproteobacteria</taxon>
        <taxon>Hyphomicrobiales</taxon>
        <taxon>Nitrobacteraceae</taxon>
        <taxon>Afipia</taxon>
    </lineage>
</organism>
<comment type="caution">
    <text evidence="11">The sequence shown here is derived from an EMBL/GenBank/DDBJ whole genome shotgun (WGS) entry which is preliminary data.</text>
</comment>
<feature type="transmembrane region" description="Helical" evidence="9">
    <location>
        <begin position="89"/>
        <end position="113"/>
    </location>
</feature>
<feature type="domain" description="Tripartite ATP-independent periplasmic transporters DctQ component" evidence="10">
    <location>
        <begin position="28"/>
        <end position="158"/>
    </location>
</feature>
<dbReference type="InterPro" id="IPR007387">
    <property type="entry name" value="TRAP_DctQ"/>
</dbReference>
<dbReference type="OrthoDB" id="7159137at2"/>
<comment type="subunit">
    <text evidence="9">The complex comprises the extracytoplasmic solute receptor protein and the two transmembrane proteins.</text>
</comment>
<proteinExistence type="inferred from homology"/>
<dbReference type="GO" id="GO:0022857">
    <property type="term" value="F:transmembrane transporter activity"/>
    <property type="evidence" value="ECO:0007669"/>
    <property type="project" value="UniProtKB-UniRule"/>
</dbReference>
<keyword evidence="2 9" id="KW-0813">Transport</keyword>
<dbReference type="Pfam" id="PF04290">
    <property type="entry name" value="DctQ"/>
    <property type="match status" value="1"/>
</dbReference>
<keyword evidence="3" id="KW-1003">Cell membrane</keyword>
<reference evidence="11 12" key="1">
    <citation type="journal article" date="2014" name="Genome Announc.">
        <title>Genome Sequence of Afipia felis Strain 76713, Isolated in Hospital Water Using an Amoeba Co-Culture Procedure.</title>
        <authorList>
            <person name="Benamar S."/>
            <person name="La Scola B."/>
            <person name="Croce O."/>
        </authorList>
    </citation>
    <scope>NUCLEOTIDE SEQUENCE [LARGE SCALE GENOMIC DNA]</scope>
    <source>
        <strain evidence="11 12">76713</strain>
    </source>
</reference>
<feature type="transmembrane region" description="Helical" evidence="9">
    <location>
        <begin position="51"/>
        <end position="69"/>
    </location>
</feature>
<protein>
    <recommendedName>
        <fullName evidence="9">TRAP transporter small permease protein</fullName>
    </recommendedName>
</protein>
<evidence type="ECO:0000256" key="3">
    <source>
        <dbReference type="ARBA" id="ARBA00022475"/>
    </source>
</evidence>
<dbReference type="InterPro" id="IPR055348">
    <property type="entry name" value="DctQ"/>
</dbReference>
<dbReference type="PANTHER" id="PTHR35011:SF10">
    <property type="entry name" value="TRAP TRANSPORTER SMALL PERMEASE PROTEIN"/>
    <property type="match status" value="1"/>
</dbReference>
<keyword evidence="12" id="KW-1185">Reference proteome</keyword>
<evidence type="ECO:0000313" key="12">
    <source>
        <dbReference type="Proteomes" id="UP000035762"/>
    </source>
</evidence>
<dbReference type="STRING" id="1035.BN961_01544"/>
<dbReference type="RefSeq" id="WP_048756145.1">
    <property type="nucleotide sequence ID" value="NZ_CCAZ020000001.1"/>
</dbReference>